<evidence type="ECO:0000313" key="1">
    <source>
        <dbReference type="EMBL" id="KAL0192173.1"/>
    </source>
</evidence>
<evidence type="ECO:0000313" key="2">
    <source>
        <dbReference type="Proteomes" id="UP001529510"/>
    </source>
</evidence>
<dbReference type="Proteomes" id="UP001529510">
    <property type="component" value="Unassembled WGS sequence"/>
</dbReference>
<gene>
    <name evidence="1" type="ORF">M9458_010469</name>
</gene>
<proteinExistence type="predicted"/>
<dbReference type="PANTHER" id="PTHR46130">
    <property type="entry name" value="LAMGL DOMAIN-CONTAINING PROTEIN"/>
    <property type="match status" value="1"/>
</dbReference>
<reference evidence="1 2" key="1">
    <citation type="submission" date="2024-05" db="EMBL/GenBank/DDBJ databases">
        <title>Genome sequencing and assembly of Indian major carp, Cirrhinus mrigala (Hamilton, 1822).</title>
        <authorList>
            <person name="Mohindra V."/>
            <person name="Chowdhury L.M."/>
            <person name="Lal K."/>
            <person name="Jena J.K."/>
        </authorList>
    </citation>
    <scope>NUCLEOTIDE SEQUENCE [LARGE SCALE GENOMIC DNA]</scope>
    <source>
        <strain evidence="1">CM1030</strain>
        <tissue evidence="1">Blood</tissue>
    </source>
</reference>
<dbReference type="PANTHER" id="PTHR46130:SF2">
    <property type="entry name" value="PAPPALYSIN-1"/>
    <property type="match status" value="1"/>
</dbReference>
<dbReference type="InterPro" id="IPR036116">
    <property type="entry name" value="FN3_sf"/>
</dbReference>
<organism evidence="1 2">
    <name type="scientific">Cirrhinus mrigala</name>
    <name type="common">Mrigala</name>
    <dbReference type="NCBI Taxonomy" id="683832"/>
    <lineage>
        <taxon>Eukaryota</taxon>
        <taxon>Metazoa</taxon>
        <taxon>Chordata</taxon>
        <taxon>Craniata</taxon>
        <taxon>Vertebrata</taxon>
        <taxon>Euteleostomi</taxon>
        <taxon>Actinopterygii</taxon>
        <taxon>Neopterygii</taxon>
        <taxon>Teleostei</taxon>
        <taxon>Ostariophysi</taxon>
        <taxon>Cypriniformes</taxon>
        <taxon>Cyprinidae</taxon>
        <taxon>Labeoninae</taxon>
        <taxon>Labeonini</taxon>
        <taxon>Cirrhinus</taxon>
    </lineage>
</organism>
<keyword evidence="2" id="KW-1185">Reference proteome</keyword>
<dbReference type="SUPFAM" id="SSF49265">
    <property type="entry name" value="Fibronectin type III"/>
    <property type="match status" value="1"/>
</dbReference>
<feature type="non-terminal residue" evidence="1">
    <location>
        <position position="63"/>
    </location>
</feature>
<feature type="non-terminal residue" evidence="1">
    <location>
        <position position="1"/>
    </location>
</feature>
<dbReference type="InterPro" id="IPR043543">
    <property type="entry name" value="PAPPA/PAPPA2"/>
</dbReference>
<comment type="caution">
    <text evidence="1">The sequence shown here is derived from an EMBL/GenBank/DDBJ whole genome shotgun (WGS) entry which is preliminary data.</text>
</comment>
<accession>A0ABD0R0Z0</accession>
<dbReference type="EMBL" id="JAMKFB020000005">
    <property type="protein sequence ID" value="KAL0192173.1"/>
    <property type="molecule type" value="Genomic_DNA"/>
</dbReference>
<dbReference type="AlphaFoldDB" id="A0ABD0R0Z0"/>
<name>A0ABD0R0Z0_CIRMR</name>
<evidence type="ECO:0008006" key="3">
    <source>
        <dbReference type="Google" id="ProtNLM"/>
    </source>
</evidence>
<protein>
    <recommendedName>
        <fullName evidence="3">Fibronectin</fullName>
    </recommendedName>
</protein>
<sequence length="63" mass="7360">DDCTDSFTLNQVARMHCYLDLIYQTWQPDYRPPPVPMAPQVVEQGQDSITVEWFPPISGHFYD</sequence>